<feature type="domain" description="Histidine kinase" evidence="7">
    <location>
        <begin position="143"/>
        <end position="348"/>
    </location>
</feature>
<dbReference type="AlphaFoldDB" id="A0A132BWR2"/>
<dbReference type="GO" id="GO:0016020">
    <property type="term" value="C:membrane"/>
    <property type="evidence" value="ECO:0007669"/>
    <property type="project" value="UniProtKB-SubCell"/>
</dbReference>
<evidence type="ECO:0000256" key="5">
    <source>
        <dbReference type="ARBA" id="ARBA00022777"/>
    </source>
</evidence>
<gene>
    <name evidence="8" type="primary">cph1_5</name>
    <name evidence="8" type="ORF">TRIHO_22620</name>
</gene>
<dbReference type="PANTHER" id="PTHR42878">
    <property type="entry name" value="TWO-COMPONENT HISTIDINE KINASE"/>
    <property type="match status" value="1"/>
</dbReference>
<dbReference type="SUPFAM" id="SSF55785">
    <property type="entry name" value="PYP-like sensor domain (PAS domain)"/>
    <property type="match status" value="1"/>
</dbReference>
<evidence type="ECO:0000256" key="4">
    <source>
        <dbReference type="ARBA" id="ARBA00022679"/>
    </source>
</evidence>
<dbReference type="InterPro" id="IPR005467">
    <property type="entry name" value="His_kinase_dom"/>
</dbReference>
<dbReference type="EC" id="2.7.13.3" evidence="2"/>
<evidence type="ECO:0000256" key="2">
    <source>
        <dbReference type="ARBA" id="ARBA00012438"/>
    </source>
</evidence>
<dbReference type="PANTHER" id="PTHR42878:SF14">
    <property type="entry name" value="OSMOLARITY TWO-COMPONENT SYSTEM PROTEIN SSK1"/>
    <property type="match status" value="1"/>
</dbReference>
<dbReference type="SMART" id="SM00388">
    <property type="entry name" value="HisKA"/>
    <property type="match status" value="1"/>
</dbReference>
<dbReference type="PROSITE" id="PS50109">
    <property type="entry name" value="HIS_KIN"/>
    <property type="match status" value="1"/>
</dbReference>
<organism evidence="8 9">
    <name type="scientific">Tritonibacter horizontis</name>
    <dbReference type="NCBI Taxonomy" id="1768241"/>
    <lineage>
        <taxon>Bacteria</taxon>
        <taxon>Pseudomonadati</taxon>
        <taxon>Pseudomonadota</taxon>
        <taxon>Alphaproteobacteria</taxon>
        <taxon>Rhodobacterales</taxon>
        <taxon>Paracoccaceae</taxon>
        <taxon>Tritonibacter</taxon>
    </lineage>
</organism>
<evidence type="ECO:0000313" key="8">
    <source>
        <dbReference type="EMBL" id="KUP92811.1"/>
    </source>
</evidence>
<dbReference type="OrthoDB" id="7810511at2"/>
<accession>A0A132BWR2</accession>
<protein>
    <recommendedName>
        <fullName evidence="2">histidine kinase</fullName>
        <ecNumber evidence="2">2.7.13.3</ecNumber>
    </recommendedName>
</protein>
<dbReference type="GO" id="GO:0000156">
    <property type="term" value="F:phosphorelay response regulator activity"/>
    <property type="evidence" value="ECO:0007669"/>
    <property type="project" value="TreeGrafter"/>
</dbReference>
<evidence type="ECO:0000256" key="6">
    <source>
        <dbReference type="ARBA" id="ARBA00023136"/>
    </source>
</evidence>
<dbReference type="InterPro" id="IPR004358">
    <property type="entry name" value="Sig_transdc_His_kin-like_C"/>
</dbReference>
<keyword evidence="5" id="KW-0418">Kinase</keyword>
<dbReference type="Pfam" id="PF00512">
    <property type="entry name" value="HisKA"/>
    <property type="match status" value="1"/>
</dbReference>
<dbReference type="SMART" id="SM00387">
    <property type="entry name" value="HATPase_c"/>
    <property type="match status" value="1"/>
</dbReference>
<dbReference type="InterPro" id="IPR003661">
    <property type="entry name" value="HisK_dim/P_dom"/>
</dbReference>
<dbReference type="Gene3D" id="3.30.565.10">
    <property type="entry name" value="Histidine kinase-like ATPase, C-terminal domain"/>
    <property type="match status" value="1"/>
</dbReference>
<keyword evidence="6" id="KW-0472">Membrane</keyword>
<dbReference type="Gene3D" id="1.10.287.130">
    <property type="match status" value="1"/>
</dbReference>
<keyword evidence="9" id="KW-1185">Reference proteome</keyword>
<dbReference type="InterPro" id="IPR013656">
    <property type="entry name" value="PAS_4"/>
</dbReference>
<dbReference type="InterPro" id="IPR003594">
    <property type="entry name" value="HATPase_dom"/>
</dbReference>
<dbReference type="Pfam" id="PF02518">
    <property type="entry name" value="HATPase_c"/>
    <property type="match status" value="1"/>
</dbReference>
<dbReference type="Gene3D" id="3.30.450.20">
    <property type="entry name" value="PAS domain"/>
    <property type="match status" value="1"/>
</dbReference>
<dbReference type="InterPro" id="IPR050351">
    <property type="entry name" value="BphY/WalK/GraS-like"/>
</dbReference>
<dbReference type="GO" id="GO:0007234">
    <property type="term" value="P:osmosensory signaling via phosphorelay pathway"/>
    <property type="evidence" value="ECO:0007669"/>
    <property type="project" value="TreeGrafter"/>
</dbReference>
<dbReference type="InterPro" id="IPR035965">
    <property type="entry name" value="PAS-like_dom_sf"/>
</dbReference>
<comment type="catalytic activity">
    <reaction evidence="1">
        <text>ATP + protein L-histidine = ADP + protein N-phospho-L-histidine.</text>
        <dbReference type="EC" id="2.7.13.3"/>
    </reaction>
</comment>
<dbReference type="Pfam" id="PF08448">
    <property type="entry name" value="PAS_4"/>
    <property type="match status" value="1"/>
</dbReference>
<dbReference type="GO" id="GO:0030295">
    <property type="term" value="F:protein kinase activator activity"/>
    <property type="evidence" value="ECO:0007669"/>
    <property type="project" value="TreeGrafter"/>
</dbReference>
<evidence type="ECO:0000256" key="1">
    <source>
        <dbReference type="ARBA" id="ARBA00000085"/>
    </source>
</evidence>
<name>A0A132BWR2_9RHOB</name>
<sequence>MTPDEIALLDQVEQAVFVLEPDSAGVPRYVAFNSYALGHVQRDVADVVGKTIKDLFPGQYGEVIYQHHLTVLETAAALSYQSHLPLHGEEMQIEVTLRPILTPEGQVRRIVGTTKDISSLSKLKDLSLDVEMFQSEIEDFVNLAAHDLRTPIRHVSMIAEMLREDFTDLGDGKLELIDMLEQIGTRAMTMIADILSHAQATSTQSDIRKFNFEDLVREVVGLFDPLGACKCHISGGWLDGDRAATLIVLRNLVDNAMKHARGPDLDDFQLWVSLAPDSPGFIRIEVRDNGPGLKDPSVVLLNTGTLRTEGGFGLLGVRRLVQTRGGQIEAENAADGGAVIRFTLPGEILDPNTDDIDQLKVS</sequence>
<reference evidence="8 9" key="1">
    <citation type="submission" date="2015-12" db="EMBL/GenBank/DDBJ databases">
        <title>Genome sequence of the marine Rhodobacteraceae strain O3.65, Candidatus Tritonibacter horizontis.</title>
        <authorList>
            <person name="Poehlein A."/>
            <person name="Giebel H.A."/>
            <person name="Voget S."/>
            <person name="Brinkhoff T."/>
        </authorList>
    </citation>
    <scope>NUCLEOTIDE SEQUENCE [LARGE SCALE GENOMIC DNA]</scope>
    <source>
        <strain evidence="8 9">O3.65</strain>
    </source>
</reference>
<evidence type="ECO:0000259" key="7">
    <source>
        <dbReference type="PROSITE" id="PS50109"/>
    </source>
</evidence>
<proteinExistence type="predicted"/>
<evidence type="ECO:0000313" key="9">
    <source>
        <dbReference type="Proteomes" id="UP000068382"/>
    </source>
</evidence>
<dbReference type="EMBL" id="LPUY01000065">
    <property type="protein sequence ID" value="KUP92811.1"/>
    <property type="molecule type" value="Genomic_DNA"/>
</dbReference>
<dbReference type="Proteomes" id="UP000068382">
    <property type="component" value="Unassembled WGS sequence"/>
</dbReference>
<evidence type="ECO:0000256" key="3">
    <source>
        <dbReference type="ARBA" id="ARBA00022553"/>
    </source>
</evidence>
<dbReference type="InterPro" id="IPR036890">
    <property type="entry name" value="HATPase_C_sf"/>
</dbReference>
<dbReference type="CDD" id="cd00130">
    <property type="entry name" value="PAS"/>
    <property type="match status" value="1"/>
</dbReference>
<dbReference type="PATRIC" id="fig|1768241.3.peg.2376"/>
<comment type="caution">
    <text evidence="8">The sequence shown here is derived from an EMBL/GenBank/DDBJ whole genome shotgun (WGS) entry which is preliminary data.</text>
</comment>
<dbReference type="SUPFAM" id="SSF55874">
    <property type="entry name" value="ATPase domain of HSP90 chaperone/DNA topoisomerase II/histidine kinase"/>
    <property type="match status" value="1"/>
</dbReference>
<dbReference type="PRINTS" id="PR00344">
    <property type="entry name" value="BCTRLSENSOR"/>
</dbReference>
<dbReference type="GO" id="GO:0000155">
    <property type="term" value="F:phosphorelay sensor kinase activity"/>
    <property type="evidence" value="ECO:0007669"/>
    <property type="project" value="InterPro"/>
</dbReference>
<dbReference type="InterPro" id="IPR036097">
    <property type="entry name" value="HisK_dim/P_sf"/>
</dbReference>
<dbReference type="RefSeq" id="WP_068243388.1">
    <property type="nucleotide sequence ID" value="NZ_LPUY01000065.1"/>
</dbReference>
<keyword evidence="4 8" id="KW-0808">Transferase</keyword>
<dbReference type="SUPFAM" id="SSF47384">
    <property type="entry name" value="Homodimeric domain of signal transducing histidine kinase"/>
    <property type="match status" value="1"/>
</dbReference>
<dbReference type="InterPro" id="IPR000014">
    <property type="entry name" value="PAS"/>
</dbReference>
<dbReference type="CDD" id="cd00082">
    <property type="entry name" value="HisKA"/>
    <property type="match status" value="1"/>
</dbReference>
<keyword evidence="3" id="KW-0597">Phosphoprotein</keyword>